<accession>A0A2G5VNB3</accession>
<proteinExistence type="predicted"/>
<feature type="compositionally biased region" description="Polar residues" evidence="1">
    <location>
        <begin position="9"/>
        <end position="29"/>
    </location>
</feature>
<reference evidence="3" key="1">
    <citation type="submission" date="2017-10" db="EMBL/GenBank/DDBJ databases">
        <title>Rapid genome shrinkage in a self-fertile nematode reveals novel sperm competition proteins.</title>
        <authorList>
            <person name="Yin D."/>
            <person name="Schwarz E.M."/>
            <person name="Thomas C.G."/>
            <person name="Felde R.L."/>
            <person name="Korf I.F."/>
            <person name="Cutter A.D."/>
            <person name="Schartner C.M."/>
            <person name="Ralston E.J."/>
            <person name="Meyer B.J."/>
            <person name="Haag E.S."/>
        </authorList>
    </citation>
    <scope>NUCLEOTIDE SEQUENCE [LARGE SCALE GENOMIC DNA]</scope>
    <source>
        <strain evidence="3">JU1422</strain>
    </source>
</reference>
<comment type="caution">
    <text evidence="2">The sequence shown here is derived from an EMBL/GenBank/DDBJ whole genome shotgun (WGS) entry which is preliminary data.</text>
</comment>
<gene>
    <name evidence="2" type="primary">Cnig_chr_I.g2986</name>
    <name evidence="2" type="ORF">B9Z55_002986</name>
</gene>
<keyword evidence="3" id="KW-1185">Reference proteome</keyword>
<feature type="region of interest" description="Disordered" evidence="1">
    <location>
        <begin position="1"/>
        <end position="41"/>
    </location>
</feature>
<organism evidence="2 3">
    <name type="scientific">Caenorhabditis nigoni</name>
    <dbReference type="NCBI Taxonomy" id="1611254"/>
    <lineage>
        <taxon>Eukaryota</taxon>
        <taxon>Metazoa</taxon>
        <taxon>Ecdysozoa</taxon>
        <taxon>Nematoda</taxon>
        <taxon>Chromadorea</taxon>
        <taxon>Rhabditida</taxon>
        <taxon>Rhabditina</taxon>
        <taxon>Rhabditomorpha</taxon>
        <taxon>Rhabditoidea</taxon>
        <taxon>Rhabditidae</taxon>
        <taxon>Peloderinae</taxon>
        <taxon>Caenorhabditis</taxon>
    </lineage>
</organism>
<evidence type="ECO:0000313" key="2">
    <source>
        <dbReference type="EMBL" id="PIC53171.1"/>
    </source>
</evidence>
<dbReference type="Proteomes" id="UP000230233">
    <property type="component" value="Chromosome I"/>
</dbReference>
<evidence type="ECO:0000313" key="3">
    <source>
        <dbReference type="Proteomes" id="UP000230233"/>
    </source>
</evidence>
<sequence>MGDLFENCAASTSDTNPKQSSSCSTSSEIRNNEDEPEDLFDYNNDNGGFVDKNMADVRVSNCQEDSDIQLEDCSVDNNSNIPFDFCIDSTFQIIPQEGETEIPTCALTKKTKCV</sequence>
<name>A0A2G5VNB3_9PELO</name>
<dbReference type="EMBL" id="PDUG01000001">
    <property type="protein sequence ID" value="PIC53171.1"/>
    <property type="molecule type" value="Genomic_DNA"/>
</dbReference>
<evidence type="ECO:0000256" key="1">
    <source>
        <dbReference type="SAM" id="MobiDB-lite"/>
    </source>
</evidence>
<protein>
    <submittedName>
        <fullName evidence="2">Uncharacterized protein</fullName>
    </submittedName>
</protein>
<dbReference type="AlphaFoldDB" id="A0A2G5VNB3"/>